<keyword evidence="2 3" id="KW-0862">Zinc</keyword>
<name>A0A5B9QEL6_9BACT</name>
<feature type="domain" description="Phosphomannose isomerase type I catalytic" evidence="5">
    <location>
        <begin position="10"/>
        <end position="113"/>
    </location>
</feature>
<dbReference type="GO" id="GO:0004476">
    <property type="term" value="F:mannose-6-phosphate isomerase activity"/>
    <property type="evidence" value="ECO:0007669"/>
    <property type="project" value="UniProtKB-EC"/>
</dbReference>
<feature type="active site" evidence="4">
    <location>
        <position position="200"/>
    </location>
</feature>
<dbReference type="AlphaFoldDB" id="A0A5B9QEL6"/>
<feature type="binding site" evidence="3">
    <location>
        <position position="122"/>
    </location>
    <ligand>
        <name>Zn(2+)</name>
        <dbReference type="ChEBI" id="CHEBI:29105"/>
    </ligand>
</feature>
<dbReference type="GO" id="GO:0008270">
    <property type="term" value="F:zinc ion binding"/>
    <property type="evidence" value="ECO:0007669"/>
    <property type="project" value="InterPro"/>
</dbReference>
<dbReference type="PIRSF" id="PIRSF036894">
    <property type="entry name" value="PMI_Firm_short"/>
    <property type="match status" value="1"/>
</dbReference>
<dbReference type="CDD" id="cd07010">
    <property type="entry name" value="cupin_PMI_type_I_N_bac"/>
    <property type="match status" value="1"/>
</dbReference>
<dbReference type="Proteomes" id="UP000323917">
    <property type="component" value="Chromosome"/>
</dbReference>
<dbReference type="GO" id="GO:0005975">
    <property type="term" value="P:carbohydrate metabolic process"/>
    <property type="evidence" value="ECO:0007669"/>
    <property type="project" value="InterPro"/>
</dbReference>
<protein>
    <submittedName>
        <fullName evidence="6">Putative mannose-6-phosphate isomerase GmuF</fullName>
        <ecNumber evidence="6">5.3.1.8</ecNumber>
    </submittedName>
</protein>
<keyword evidence="7" id="KW-1185">Reference proteome</keyword>
<reference evidence="6 7" key="1">
    <citation type="submission" date="2019-08" db="EMBL/GenBank/DDBJ databases">
        <title>Deep-cultivation of Planctomycetes and their phenomic and genomic characterization uncovers novel biology.</title>
        <authorList>
            <person name="Wiegand S."/>
            <person name="Jogler M."/>
            <person name="Boedeker C."/>
            <person name="Pinto D."/>
            <person name="Vollmers J."/>
            <person name="Rivas-Marin E."/>
            <person name="Kohn T."/>
            <person name="Peeters S.H."/>
            <person name="Heuer A."/>
            <person name="Rast P."/>
            <person name="Oberbeckmann S."/>
            <person name="Bunk B."/>
            <person name="Jeske O."/>
            <person name="Meyerdierks A."/>
            <person name="Storesund J.E."/>
            <person name="Kallscheuer N."/>
            <person name="Luecker S."/>
            <person name="Lage O.M."/>
            <person name="Pohl T."/>
            <person name="Merkel B.J."/>
            <person name="Hornburger P."/>
            <person name="Mueller R.-W."/>
            <person name="Bruemmer F."/>
            <person name="Labrenz M."/>
            <person name="Spormann A.M."/>
            <person name="Op den Camp H."/>
            <person name="Overmann J."/>
            <person name="Amann R."/>
            <person name="Jetten M.S.M."/>
            <person name="Mascher T."/>
            <person name="Medema M.H."/>
            <person name="Devos D.P."/>
            <person name="Kaster A.-K."/>
            <person name="Ovreas L."/>
            <person name="Rohde M."/>
            <person name="Galperin M.Y."/>
            <person name="Jogler C."/>
        </authorList>
    </citation>
    <scope>NUCLEOTIDE SEQUENCE [LARGE SCALE GENOMIC DNA]</scope>
    <source>
        <strain evidence="6 7">Pr1d</strain>
    </source>
</reference>
<evidence type="ECO:0000313" key="7">
    <source>
        <dbReference type="Proteomes" id="UP000323917"/>
    </source>
</evidence>
<dbReference type="EC" id="5.3.1.8" evidence="6"/>
<dbReference type="EMBL" id="CP042913">
    <property type="protein sequence ID" value="QEG32791.1"/>
    <property type="molecule type" value="Genomic_DNA"/>
</dbReference>
<dbReference type="InterPro" id="IPR011051">
    <property type="entry name" value="RmlC_Cupin_sf"/>
</dbReference>
<dbReference type="Gene3D" id="2.60.120.10">
    <property type="entry name" value="Jelly Rolls"/>
    <property type="match status" value="2"/>
</dbReference>
<evidence type="ECO:0000313" key="6">
    <source>
        <dbReference type="EMBL" id="QEG32791.1"/>
    </source>
</evidence>
<dbReference type="RefSeq" id="WP_148071625.1">
    <property type="nucleotide sequence ID" value="NZ_CP042913.1"/>
</dbReference>
<proteinExistence type="predicted"/>
<evidence type="ECO:0000256" key="3">
    <source>
        <dbReference type="PIRSR" id="PIRSR036894-1"/>
    </source>
</evidence>
<dbReference type="InterPro" id="IPR046457">
    <property type="entry name" value="PMI_typeI_cat"/>
</dbReference>
<dbReference type="InterPro" id="IPR051804">
    <property type="entry name" value="Carb_Metab_Reg_Kinase/Isom"/>
</dbReference>
<dbReference type="PANTHER" id="PTHR42742:SF3">
    <property type="entry name" value="FRUCTOKINASE"/>
    <property type="match status" value="1"/>
</dbReference>
<feature type="binding site" evidence="3">
    <location>
        <position position="104"/>
    </location>
    <ligand>
        <name>Zn(2+)</name>
        <dbReference type="ChEBI" id="CHEBI:29105"/>
    </ligand>
</feature>
<dbReference type="KEGG" id="bgok:Pr1d_00510"/>
<dbReference type="SUPFAM" id="SSF51182">
    <property type="entry name" value="RmlC-like cupins"/>
    <property type="match status" value="1"/>
</dbReference>
<keyword evidence="1 3" id="KW-0479">Metal-binding</keyword>
<dbReference type="PANTHER" id="PTHR42742">
    <property type="entry name" value="TRANSCRIPTIONAL REPRESSOR MPRA"/>
    <property type="match status" value="1"/>
</dbReference>
<gene>
    <name evidence="6" type="primary">gmuF</name>
    <name evidence="6" type="ORF">Pr1d_00510</name>
</gene>
<dbReference type="InterPro" id="IPR014628">
    <property type="entry name" value="Man6P_isomerase_Firm_short"/>
</dbReference>
<dbReference type="InterPro" id="IPR014710">
    <property type="entry name" value="RmlC-like_jellyroll"/>
</dbReference>
<evidence type="ECO:0000256" key="2">
    <source>
        <dbReference type="ARBA" id="ARBA00022833"/>
    </source>
</evidence>
<sequence>MPSVCNYPLRFEPLFRQYLWGGRRLATMLGKPLGPGDNYAESWEIVDHGEDQSVVACGPAKGLTLHELVAERPEALFGRHAKQTQFPLLFKFLDCNRTLSVQVHPNDQQGALLDPPDLGKTEAWVVLAAEPGSKIYAGLKSGVTREDLRAAIESGNCAECLHEFEPKVGDCVFIRAGTVHALGAGLVIAEIQQASDTTFRLFDWNRVDAQCNPRQLHIEQSLEVTDYTRGPVAPQVSDSTDIPGRERLVECDKFILDRCAVGESTDFGGDERFHLLVPLKGAITLAGDASGEPLSLGNTCLLPAAAGRITAEPIEPAVVLDIYLP</sequence>
<accession>A0A5B9QEL6</accession>
<dbReference type="OrthoDB" id="9808275at2"/>
<evidence type="ECO:0000256" key="1">
    <source>
        <dbReference type="ARBA" id="ARBA00022723"/>
    </source>
</evidence>
<keyword evidence="6" id="KW-0413">Isomerase</keyword>
<evidence type="ECO:0000256" key="4">
    <source>
        <dbReference type="PIRSR" id="PIRSR036894-2"/>
    </source>
</evidence>
<dbReference type="Pfam" id="PF20511">
    <property type="entry name" value="PMI_typeI_cat"/>
    <property type="match status" value="1"/>
</dbReference>
<evidence type="ECO:0000259" key="5">
    <source>
        <dbReference type="Pfam" id="PF20511"/>
    </source>
</evidence>
<feature type="binding site" evidence="3">
    <location>
        <position position="180"/>
    </location>
    <ligand>
        <name>Zn(2+)</name>
        <dbReference type="ChEBI" id="CHEBI:29105"/>
    </ligand>
</feature>
<comment type="cofactor">
    <cofactor evidence="3">
        <name>Zn(2+)</name>
        <dbReference type="ChEBI" id="CHEBI:29105"/>
    </cofactor>
    <text evidence="3">Binds 1 zinc ion per subunit.</text>
</comment>
<organism evidence="6 7">
    <name type="scientific">Bythopirellula goksoeyrii</name>
    <dbReference type="NCBI Taxonomy" id="1400387"/>
    <lineage>
        <taxon>Bacteria</taxon>
        <taxon>Pseudomonadati</taxon>
        <taxon>Planctomycetota</taxon>
        <taxon>Planctomycetia</taxon>
        <taxon>Pirellulales</taxon>
        <taxon>Lacipirellulaceae</taxon>
        <taxon>Bythopirellula</taxon>
    </lineage>
</organism>